<evidence type="ECO:0000256" key="2">
    <source>
        <dbReference type="ARBA" id="ARBA00022908"/>
    </source>
</evidence>
<accession>A0A9X2JFG3</accession>
<evidence type="ECO:0000259" key="7">
    <source>
        <dbReference type="PROSITE" id="PS51898"/>
    </source>
</evidence>
<evidence type="ECO:0000256" key="1">
    <source>
        <dbReference type="ARBA" id="ARBA00008857"/>
    </source>
</evidence>
<keyword evidence="10" id="KW-1185">Reference proteome</keyword>
<dbReference type="AlphaFoldDB" id="A0A9X2JFG3"/>
<evidence type="ECO:0000259" key="8">
    <source>
        <dbReference type="PROSITE" id="PS51900"/>
    </source>
</evidence>
<dbReference type="InterPro" id="IPR013762">
    <property type="entry name" value="Integrase-like_cat_sf"/>
</dbReference>
<name>A0A9X2JFG3_9BACT</name>
<dbReference type="PANTHER" id="PTHR30349:SF64">
    <property type="entry name" value="PROPHAGE INTEGRASE INTD-RELATED"/>
    <property type="match status" value="1"/>
</dbReference>
<dbReference type="PROSITE" id="PS51900">
    <property type="entry name" value="CB"/>
    <property type="match status" value="1"/>
</dbReference>
<evidence type="ECO:0000256" key="3">
    <source>
        <dbReference type="ARBA" id="ARBA00023125"/>
    </source>
</evidence>
<dbReference type="InterPro" id="IPR044068">
    <property type="entry name" value="CB"/>
</dbReference>
<dbReference type="PROSITE" id="PS51898">
    <property type="entry name" value="TYR_RECOMBINASE"/>
    <property type="match status" value="1"/>
</dbReference>
<dbReference type="GO" id="GO:0015074">
    <property type="term" value="P:DNA integration"/>
    <property type="evidence" value="ECO:0007669"/>
    <property type="project" value="UniProtKB-KW"/>
</dbReference>
<dbReference type="PANTHER" id="PTHR30349">
    <property type="entry name" value="PHAGE INTEGRASE-RELATED"/>
    <property type="match status" value="1"/>
</dbReference>
<dbReference type="EMBL" id="JAMXLR010000022">
    <property type="protein sequence ID" value="MCO6043302.1"/>
    <property type="molecule type" value="Genomic_DNA"/>
</dbReference>
<evidence type="ECO:0000256" key="4">
    <source>
        <dbReference type="ARBA" id="ARBA00023172"/>
    </source>
</evidence>
<dbReference type="SUPFAM" id="SSF56349">
    <property type="entry name" value="DNA breaking-rejoining enzymes"/>
    <property type="match status" value="1"/>
</dbReference>
<gene>
    <name evidence="9" type="ORF">NG895_05230</name>
</gene>
<dbReference type="InterPro" id="IPR011010">
    <property type="entry name" value="DNA_brk_join_enz"/>
</dbReference>
<evidence type="ECO:0000256" key="5">
    <source>
        <dbReference type="PROSITE-ProRule" id="PRU01248"/>
    </source>
</evidence>
<protein>
    <submittedName>
        <fullName evidence="9">Site-specific integrase</fullName>
    </submittedName>
</protein>
<dbReference type="InterPro" id="IPR002104">
    <property type="entry name" value="Integrase_catalytic"/>
</dbReference>
<comment type="caution">
    <text evidence="9">The sequence shown here is derived from an EMBL/GenBank/DDBJ whole genome shotgun (WGS) entry which is preliminary data.</text>
</comment>
<dbReference type="CDD" id="cd00397">
    <property type="entry name" value="DNA_BRE_C"/>
    <property type="match status" value="1"/>
</dbReference>
<evidence type="ECO:0000256" key="6">
    <source>
        <dbReference type="SAM" id="MobiDB-lite"/>
    </source>
</evidence>
<dbReference type="Gene3D" id="1.10.150.130">
    <property type="match status" value="1"/>
</dbReference>
<comment type="similarity">
    <text evidence="1">Belongs to the 'phage' integrase family.</text>
</comment>
<sequence>MPTLRNTLPKYRKHRGTGQAVVTLSGRDHYLGKHGTAASRREYDRLIAEWLVSGRQELAGDSDLSIAELLTRYLKHAKTYYRKDGKQTSEVAGMKAAIRPLKELYARTNAADFGTLALKAVRQRLIEAGWARTTVNQAIGRIKRIFRWAVSEQLVPESVYAALATVEGLRRGKTAAAESKPIRPVEAAVVDATLPCLPEVVADMVRVQRAAGMRPSEVCIMRPCDIDRSGDVWLYVPQSHKTEHHGQRRVICLGRQAQEVLLRYLARVPSDYCFQPRDSEAKRRAIQHQQRVTPLSCGDHPGTNRKRKPKRKPGNCYNSASYARAIHRACIKAKVEPWSPNRLRHSAATEVRKRFGLEAAQVYLGHSQAKVTEVYAERDMAKAIEVAREVG</sequence>
<dbReference type="InterPro" id="IPR010998">
    <property type="entry name" value="Integrase_recombinase_N"/>
</dbReference>
<keyword evidence="2" id="KW-0229">DNA integration</keyword>
<feature type="region of interest" description="Disordered" evidence="6">
    <location>
        <begin position="285"/>
        <end position="314"/>
    </location>
</feature>
<dbReference type="Gene3D" id="1.10.443.10">
    <property type="entry name" value="Intergrase catalytic core"/>
    <property type="match status" value="1"/>
</dbReference>
<reference evidence="9" key="1">
    <citation type="submission" date="2022-06" db="EMBL/GenBank/DDBJ databases">
        <title>Aeoliella straminimaris, a novel planctomycete from sediments.</title>
        <authorList>
            <person name="Vitorino I.R."/>
            <person name="Lage O.M."/>
        </authorList>
    </citation>
    <scope>NUCLEOTIDE SEQUENCE</scope>
    <source>
        <strain evidence="9">ICT_H6.2</strain>
    </source>
</reference>
<keyword evidence="4" id="KW-0233">DNA recombination</keyword>
<feature type="domain" description="Tyr recombinase" evidence="7">
    <location>
        <begin position="180"/>
        <end position="388"/>
    </location>
</feature>
<dbReference type="GO" id="GO:0006310">
    <property type="term" value="P:DNA recombination"/>
    <property type="evidence" value="ECO:0007669"/>
    <property type="project" value="UniProtKB-KW"/>
</dbReference>
<dbReference type="Pfam" id="PF00589">
    <property type="entry name" value="Phage_integrase"/>
    <property type="match status" value="1"/>
</dbReference>
<evidence type="ECO:0000313" key="10">
    <source>
        <dbReference type="Proteomes" id="UP001155241"/>
    </source>
</evidence>
<dbReference type="InterPro" id="IPR050090">
    <property type="entry name" value="Tyrosine_recombinase_XerCD"/>
</dbReference>
<organism evidence="9 10">
    <name type="scientific">Aeoliella straminimaris</name>
    <dbReference type="NCBI Taxonomy" id="2954799"/>
    <lineage>
        <taxon>Bacteria</taxon>
        <taxon>Pseudomonadati</taxon>
        <taxon>Planctomycetota</taxon>
        <taxon>Planctomycetia</taxon>
        <taxon>Pirellulales</taxon>
        <taxon>Lacipirellulaceae</taxon>
        <taxon>Aeoliella</taxon>
    </lineage>
</organism>
<feature type="compositionally biased region" description="Basic residues" evidence="6">
    <location>
        <begin position="303"/>
        <end position="313"/>
    </location>
</feature>
<keyword evidence="3 5" id="KW-0238">DNA-binding</keyword>
<evidence type="ECO:0000313" key="9">
    <source>
        <dbReference type="EMBL" id="MCO6043302.1"/>
    </source>
</evidence>
<dbReference type="GO" id="GO:0003677">
    <property type="term" value="F:DNA binding"/>
    <property type="evidence" value="ECO:0007669"/>
    <property type="project" value="UniProtKB-UniRule"/>
</dbReference>
<feature type="domain" description="Core-binding (CB)" evidence="8">
    <location>
        <begin position="64"/>
        <end position="150"/>
    </location>
</feature>
<proteinExistence type="inferred from homology"/>
<dbReference type="RefSeq" id="WP_252851408.1">
    <property type="nucleotide sequence ID" value="NZ_JAMXLR010000022.1"/>
</dbReference>
<dbReference type="Proteomes" id="UP001155241">
    <property type="component" value="Unassembled WGS sequence"/>
</dbReference>